<evidence type="ECO:0000256" key="4">
    <source>
        <dbReference type="ARBA" id="ARBA00023136"/>
    </source>
</evidence>
<accession>A0A0M0I6S4</accession>
<dbReference type="InterPro" id="IPR052155">
    <property type="entry name" value="Biofilm_reg_signaling"/>
</dbReference>
<dbReference type="Pfam" id="PF00990">
    <property type="entry name" value="GGDEF"/>
    <property type="match status" value="1"/>
</dbReference>
<dbReference type="NCBIfam" id="TIGR00254">
    <property type="entry name" value="GGDEF"/>
    <property type="match status" value="1"/>
</dbReference>
<dbReference type="STRING" id="171383.AKJ31_04605"/>
<dbReference type="Proteomes" id="UP000037530">
    <property type="component" value="Unassembled WGS sequence"/>
</dbReference>
<gene>
    <name evidence="8" type="ORF">AKJ31_04605</name>
</gene>
<dbReference type="SUPFAM" id="SSF55073">
    <property type="entry name" value="Nucleotide cyclase"/>
    <property type="match status" value="1"/>
</dbReference>
<dbReference type="InterPro" id="IPR006189">
    <property type="entry name" value="CHASE_dom"/>
</dbReference>
<dbReference type="SMART" id="SM00267">
    <property type="entry name" value="GGDEF"/>
    <property type="match status" value="1"/>
</dbReference>
<dbReference type="Pfam" id="PF03924">
    <property type="entry name" value="CHASE"/>
    <property type="match status" value="1"/>
</dbReference>
<reference evidence="9" key="1">
    <citation type="submission" date="2015-08" db="EMBL/GenBank/DDBJ databases">
        <title>Vibrio galatheae sp. nov., a novel member of the Vibrionaceae family isolated from the Solomon Islands.</title>
        <authorList>
            <person name="Giubergia S."/>
            <person name="Machado H."/>
            <person name="Mateiu R.V."/>
            <person name="Gram L."/>
        </authorList>
    </citation>
    <scope>NUCLEOTIDE SEQUENCE [LARGE SCALE GENOMIC DNA]</scope>
    <source>
        <strain evidence="9">DSM 19134</strain>
    </source>
</reference>
<evidence type="ECO:0000313" key="8">
    <source>
        <dbReference type="EMBL" id="KOO09638.1"/>
    </source>
</evidence>
<dbReference type="CDD" id="cd01948">
    <property type="entry name" value="EAL"/>
    <property type="match status" value="1"/>
</dbReference>
<dbReference type="PANTHER" id="PTHR44757:SF2">
    <property type="entry name" value="BIOFILM ARCHITECTURE MAINTENANCE PROTEIN MBAA"/>
    <property type="match status" value="1"/>
</dbReference>
<evidence type="ECO:0000313" key="9">
    <source>
        <dbReference type="Proteomes" id="UP000037530"/>
    </source>
</evidence>
<organism evidence="8 9">
    <name type="scientific">Vibrio hepatarius</name>
    <dbReference type="NCBI Taxonomy" id="171383"/>
    <lineage>
        <taxon>Bacteria</taxon>
        <taxon>Pseudomonadati</taxon>
        <taxon>Pseudomonadota</taxon>
        <taxon>Gammaproteobacteria</taxon>
        <taxon>Vibrionales</taxon>
        <taxon>Vibrionaceae</taxon>
        <taxon>Vibrio</taxon>
        <taxon>Vibrio oreintalis group</taxon>
    </lineage>
</organism>
<dbReference type="Gene3D" id="3.30.450.350">
    <property type="entry name" value="CHASE domain"/>
    <property type="match status" value="1"/>
</dbReference>
<dbReference type="PANTHER" id="PTHR44757">
    <property type="entry name" value="DIGUANYLATE CYCLASE DGCP"/>
    <property type="match status" value="1"/>
</dbReference>
<dbReference type="OrthoDB" id="1316910at2"/>
<comment type="caution">
    <text evidence="8">The sequence shown here is derived from an EMBL/GenBank/DDBJ whole genome shotgun (WGS) entry which is preliminary data.</text>
</comment>
<keyword evidence="4 5" id="KW-0472">Membrane</keyword>
<dbReference type="RefSeq" id="WP_053407900.1">
    <property type="nucleotide sequence ID" value="NZ_DAIPHI010000029.1"/>
</dbReference>
<name>A0A0M0I6S4_9VIBR</name>
<evidence type="ECO:0000259" key="6">
    <source>
        <dbReference type="PROSITE" id="PS50883"/>
    </source>
</evidence>
<dbReference type="InterPro" id="IPR000160">
    <property type="entry name" value="GGDEF_dom"/>
</dbReference>
<dbReference type="EMBL" id="LHPI01000001">
    <property type="protein sequence ID" value="KOO09638.1"/>
    <property type="molecule type" value="Genomic_DNA"/>
</dbReference>
<dbReference type="AlphaFoldDB" id="A0A0M0I6S4"/>
<protein>
    <submittedName>
        <fullName evidence="8">Diguanylate cyclase</fullName>
    </submittedName>
</protein>
<dbReference type="CDD" id="cd01949">
    <property type="entry name" value="GGDEF"/>
    <property type="match status" value="1"/>
</dbReference>
<evidence type="ECO:0000256" key="5">
    <source>
        <dbReference type="SAM" id="Phobius"/>
    </source>
</evidence>
<evidence type="ECO:0000256" key="3">
    <source>
        <dbReference type="ARBA" id="ARBA00022989"/>
    </source>
</evidence>
<dbReference type="InterPro" id="IPR029787">
    <property type="entry name" value="Nucleotide_cyclase"/>
</dbReference>
<feature type="domain" description="EAL" evidence="6">
    <location>
        <begin position="514"/>
        <end position="770"/>
    </location>
</feature>
<dbReference type="InterPro" id="IPR001633">
    <property type="entry name" value="EAL_dom"/>
</dbReference>
<dbReference type="Gene3D" id="3.30.70.270">
    <property type="match status" value="1"/>
</dbReference>
<feature type="domain" description="GGDEF" evidence="7">
    <location>
        <begin position="372"/>
        <end position="505"/>
    </location>
</feature>
<keyword evidence="9" id="KW-1185">Reference proteome</keyword>
<keyword evidence="2 5" id="KW-0812">Transmembrane</keyword>
<proteinExistence type="predicted"/>
<dbReference type="InterPro" id="IPR043128">
    <property type="entry name" value="Rev_trsase/Diguanyl_cyclase"/>
</dbReference>
<dbReference type="SMART" id="SM00052">
    <property type="entry name" value="EAL"/>
    <property type="match status" value="1"/>
</dbReference>
<evidence type="ECO:0000259" key="7">
    <source>
        <dbReference type="PROSITE" id="PS50887"/>
    </source>
</evidence>
<dbReference type="GO" id="GO:0007165">
    <property type="term" value="P:signal transduction"/>
    <property type="evidence" value="ECO:0007669"/>
    <property type="project" value="UniProtKB-ARBA"/>
</dbReference>
<dbReference type="InterPro" id="IPR042240">
    <property type="entry name" value="CHASE_sf"/>
</dbReference>
<sequence>MKFALSLKTLCTIWLVGIGIAAYTVSAIYNHENQQFHSQLETRLSNKIHALNQSLQSTKLLLESTRAFLIHSNQPTQYQFEQFLENRTGMNANVQSILWAPAIRKDSLEIFKEKAKQQGFLGYDVYPPITDTDDSALFSQMTLPVFYLSSSFEASNYLGWRLESRPTSRQAIEDALASGQAKIILCEEDNQIVARVFLPIVTNDKQLDGVVVANIIVHEFFGFIWQELLNSTHTLIQVDSLDSEQMLFRSHLNTDLNTHRFYEQVTSVSREISVPLVDRKWRVSITVLNTSASIWLYSAGAVGMILLLTLSVTLATNFYATRLFVSNRIIEEKTKSLARQAVTDGLTKMYNRSALTHEINLMLEQLRAGASKGFSILFIDLDRFKVINDSLGHLLGDQILIEVAKRIQGNCRRGDMGFRFGGDEFIIYLPELTDPQELSQICQRYSKLLSEPYTINQQDFHIAASIGISIVTDPKQDLTTILREADTAMYQAKSASHEKVVFFHDEMFKKAQMRFQLEQDLAVAMELRQLNLVYQPIYDTSSEHVTGFEALLRWNHPSHGFIPPDVFIPIAEETGLIIKIGDWVAKETCKTIDRHWDSGVNGPLRFNINVSAKQFESNHIYHSLKGILANYDFPPECLGVEITESLMLSRSKCSKEKLLQLKQLGIVLYLDDFGTGYSSLSVLKDYPVDIVKVDRSFVNGLAQGDATGDNLCLAIINMAHTIKMKVVAEGVETSEQLALLSSFDCNYIQGYLKSKPITGCKLETFLSPQTRKTA</sequence>
<evidence type="ECO:0000256" key="2">
    <source>
        <dbReference type="ARBA" id="ARBA00022692"/>
    </source>
</evidence>
<comment type="subcellular location">
    <subcellularLocation>
        <location evidence="1">Membrane</location>
    </subcellularLocation>
</comment>
<dbReference type="PATRIC" id="fig|171383.3.peg.949"/>
<dbReference type="PROSITE" id="PS50887">
    <property type="entry name" value="GGDEF"/>
    <property type="match status" value="1"/>
</dbReference>
<dbReference type="Pfam" id="PF00563">
    <property type="entry name" value="EAL"/>
    <property type="match status" value="1"/>
</dbReference>
<dbReference type="GO" id="GO:0016020">
    <property type="term" value="C:membrane"/>
    <property type="evidence" value="ECO:0007669"/>
    <property type="project" value="UniProtKB-SubCell"/>
</dbReference>
<dbReference type="SUPFAM" id="SSF141868">
    <property type="entry name" value="EAL domain-like"/>
    <property type="match status" value="1"/>
</dbReference>
<dbReference type="Gene3D" id="3.20.20.450">
    <property type="entry name" value="EAL domain"/>
    <property type="match status" value="1"/>
</dbReference>
<dbReference type="PROSITE" id="PS50883">
    <property type="entry name" value="EAL"/>
    <property type="match status" value="1"/>
</dbReference>
<keyword evidence="3 5" id="KW-1133">Transmembrane helix</keyword>
<evidence type="ECO:0000256" key="1">
    <source>
        <dbReference type="ARBA" id="ARBA00004370"/>
    </source>
</evidence>
<dbReference type="InterPro" id="IPR035919">
    <property type="entry name" value="EAL_sf"/>
</dbReference>
<dbReference type="GO" id="GO:0003824">
    <property type="term" value="F:catalytic activity"/>
    <property type="evidence" value="ECO:0007669"/>
    <property type="project" value="UniProtKB-ARBA"/>
</dbReference>
<feature type="transmembrane region" description="Helical" evidence="5">
    <location>
        <begin position="294"/>
        <end position="320"/>
    </location>
</feature>